<sequence>MAVQLHYDGSVFDLDSNRGDAFWVKYIDDTVQAVNDGGVPLPLGINLNDGRGANLWLFPGTPIGIVAAPELLFPADT</sequence>
<evidence type="ECO:0000313" key="2">
    <source>
        <dbReference type="Proteomes" id="UP000285768"/>
    </source>
</evidence>
<organism evidence="1 2">
    <name type="scientific">Leucobacter muris</name>
    <dbReference type="NCBI Taxonomy" id="1935379"/>
    <lineage>
        <taxon>Bacteria</taxon>
        <taxon>Bacillati</taxon>
        <taxon>Actinomycetota</taxon>
        <taxon>Actinomycetes</taxon>
        <taxon>Micrococcales</taxon>
        <taxon>Microbacteriaceae</taxon>
        <taxon>Leucobacter</taxon>
    </lineage>
</organism>
<reference evidence="1 2" key="1">
    <citation type="submission" date="2019-01" db="EMBL/GenBank/DDBJ databases">
        <title>Leucobacter muris sp. nov. isolated from the nose of a laboratory mouse.</title>
        <authorList>
            <person name="Benga L."/>
            <person name="Sproeer C."/>
            <person name="Schumann P."/>
            <person name="Verbarg S."/>
            <person name="Bunk B."/>
            <person name="Engelhardt E."/>
            <person name="Benten P.M."/>
            <person name="Sager M."/>
        </authorList>
    </citation>
    <scope>NUCLEOTIDE SEQUENCE [LARGE SCALE GENOMIC DNA]</scope>
    <source>
        <strain evidence="1 2">DSM 101948</strain>
    </source>
</reference>
<accession>A0ABX5QDH1</accession>
<dbReference type="Proteomes" id="UP000285768">
    <property type="component" value="Chromosome"/>
</dbReference>
<dbReference type="RefSeq" id="WP_128386353.1">
    <property type="nucleotide sequence ID" value="NZ_CP035037.1"/>
</dbReference>
<protein>
    <submittedName>
        <fullName evidence="1">Uncharacterized protein</fullName>
    </submittedName>
</protein>
<evidence type="ECO:0000313" key="1">
    <source>
        <dbReference type="EMBL" id="QAB17102.1"/>
    </source>
</evidence>
<dbReference type="EMBL" id="CP035037">
    <property type="protein sequence ID" value="QAB17102.1"/>
    <property type="molecule type" value="Genomic_DNA"/>
</dbReference>
<keyword evidence="2" id="KW-1185">Reference proteome</keyword>
<gene>
    <name evidence="1" type="ORF">Leucomu_03475</name>
</gene>
<proteinExistence type="predicted"/>
<name>A0ABX5QDH1_9MICO</name>